<keyword evidence="1" id="KW-0732">Signal</keyword>
<organism evidence="2 3">
    <name type="scientific">Pedobacter ginsengiterrae</name>
    <dbReference type="NCBI Taxonomy" id="871696"/>
    <lineage>
        <taxon>Bacteria</taxon>
        <taxon>Pseudomonadati</taxon>
        <taxon>Bacteroidota</taxon>
        <taxon>Sphingobacteriia</taxon>
        <taxon>Sphingobacteriales</taxon>
        <taxon>Sphingobacteriaceae</taxon>
        <taxon>Pedobacter</taxon>
    </lineage>
</organism>
<accession>A0ABP7NSW2</accession>
<comment type="caution">
    <text evidence="2">The sequence shown here is derived from an EMBL/GenBank/DDBJ whole genome shotgun (WGS) entry which is preliminary data.</text>
</comment>
<dbReference type="EMBL" id="BAABAK010000003">
    <property type="protein sequence ID" value="GAA3953467.1"/>
    <property type="molecule type" value="Genomic_DNA"/>
</dbReference>
<dbReference type="Proteomes" id="UP001501081">
    <property type="component" value="Unassembled WGS sequence"/>
</dbReference>
<feature type="chain" id="PRO_5046570960" description="DUF4374 domain-containing protein" evidence="1">
    <location>
        <begin position="26"/>
        <end position="400"/>
    </location>
</feature>
<reference evidence="3" key="1">
    <citation type="journal article" date="2019" name="Int. J. Syst. Evol. Microbiol.">
        <title>The Global Catalogue of Microorganisms (GCM) 10K type strain sequencing project: providing services to taxonomists for standard genome sequencing and annotation.</title>
        <authorList>
            <consortium name="The Broad Institute Genomics Platform"/>
            <consortium name="The Broad Institute Genome Sequencing Center for Infectious Disease"/>
            <person name="Wu L."/>
            <person name="Ma J."/>
        </authorList>
    </citation>
    <scope>NUCLEOTIDE SEQUENCE [LARGE SCALE GENOMIC DNA]</scope>
    <source>
        <strain evidence="3">JCM 17338</strain>
    </source>
</reference>
<feature type="signal peptide" evidence="1">
    <location>
        <begin position="1"/>
        <end position="25"/>
    </location>
</feature>
<evidence type="ECO:0008006" key="4">
    <source>
        <dbReference type="Google" id="ProtNLM"/>
    </source>
</evidence>
<proteinExistence type="predicted"/>
<gene>
    <name evidence="2" type="ORF">GCM10022246_04420</name>
</gene>
<evidence type="ECO:0000256" key="1">
    <source>
        <dbReference type="SAM" id="SignalP"/>
    </source>
</evidence>
<dbReference type="PROSITE" id="PS51257">
    <property type="entry name" value="PROKAR_LIPOPROTEIN"/>
    <property type="match status" value="1"/>
</dbReference>
<protein>
    <recommendedName>
        <fullName evidence="4">DUF4374 domain-containing protein</fullName>
    </recommendedName>
</protein>
<evidence type="ECO:0000313" key="3">
    <source>
        <dbReference type="Proteomes" id="UP001501081"/>
    </source>
</evidence>
<dbReference type="RefSeq" id="WP_344764576.1">
    <property type="nucleotide sequence ID" value="NZ_BAABAK010000003.1"/>
</dbReference>
<sequence>MLKTNSKRFVLSALVLFVAGFSACKKGGSAEPEVPSTTNNFSLFVDAGTPSGAYILRTSSLSEGSVTTTGNGVETSLTVITSKDGYYYATNDAGNLVKFSSDNKKITVAKEIPFTQISWAYWSSFYIWKDAKTLIFFSVNSGLQYEYATLNVETMAFTASGNINIPKPPAGYYYWGNSATFIDNKLYISYTRNADADDISVNESYLASIDYPAMNNIVVTTDTRFNFPSHYTLHMPGAFTDNGTAYFLNSPTIWATKMTNKPFGVYRVKSGSTQTDATYFYELTDRTKEEALGLYHVGNGKAIVKIMDKTQIDGSSAYGSKYITDYYLVDVANQTKTKINIPKSISGGYSENVLVDNGVVYIAAKTANGFYVYVYNVATGTVTRGLKLEGITSLRRLEKL</sequence>
<keyword evidence="3" id="KW-1185">Reference proteome</keyword>
<evidence type="ECO:0000313" key="2">
    <source>
        <dbReference type="EMBL" id="GAA3953467.1"/>
    </source>
</evidence>
<name>A0ABP7NSW2_9SPHI</name>